<feature type="region of interest" description="Disordered" evidence="2">
    <location>
        <begin position="449"/>
        <end position="500"/>
    </location>
</feature>
<evidence type="ECO:0000313" key="3">
    <source>
        <dbReference type="EMBL" id="KAJ1132376.1"/>
    </source>
</evidence>
<organism evidence="3 4">
    <name type="scientific">Pleurodeles waltl</name>
    <name type="common">Iberian ribbed newt</name>
    <dbReference type="NCBI Taxonomy" id="8319"/>
    <lineage>
        <taxon>Eukaryota</taxon>
        <taxon>Metazoa</taxon>
        <taxon>Chordata</taxon>
        <taxon>Craniata</taxon>
        <taxon>Vertebrata</taxon>
        <taxon>Euteleostomi</taxon>
        <taxon>Amphibia</taxon>
        <taxon>Batrachia</taxon>
        <taxon>Caudata</taxon>
        <taxon>Salamandroidea</taxon>
        <taxon>Salamandridae</taxon>
        <taxon>Pleurodelinae</taxon>
        <taxon>Pleurodeles</taxon>
    </lineage>
</organism>
<feature type="compositionally biased region" description="Polar residues" evidence="2">
    <location>
        <begin position="1156"/>
        <end position="1167"/>
    </location>
</feature>
<feature type="compositionally biased region" description="Basic and acidic residues" evidence="2">
    <location>
        <begin position="1108"/>
        <end position="1118"/>
    </location>
</feature>
<keyword evidence="1" id="KW-0343">GTPase activation</keyword>
<feature type="compositionally biased region" description="Polar residues" evidence="2">
    <location>
        <begin position="456"/>
        <end position="465"/>
    </location>
</feature>
<dbReference type="InterPro" id="IPR051576">
    <property type="entry name" value="PX-Rho_GAP"/>
</dbReference>
<dbReference type="PANTHER" id="PTHR15729:SF11">
    <property type="entry name" value="RHO GTPASE-ACTIVATING PROTEIN 33"/>
    <property type="match status" value="1"/>
</dbReference>
<protein>
    <submittedName>
        <fullName evidence="3">Uncharacterized protein</fullName>
    </submittedName>
</protein>
<feature type="compositionally biased region" description="Basic and acidic residues" evidence="2">
    <location>
        <begin position="1142"/>
        <end position="1151"/>
    </location>
</feature>
<comment type="caution">
    <text evidence="3">The sequence shown here is derived from an EMBL/GenBank/DDBJ whole genome shotgun (WGS) entry which is preliminary data.</text>
</comment>
<evidence type="ECO:0000313" key="4">
    <source>
        <dbReference type="Proteomes" id="UP001066276"/>
    </source>
</evidence>
<dbReference type="GO" id="GO:0005096">
    <property type="term" value="F:GTPase activator activity"/>
    <property type="evidence" value="ECO:0007669"/>
    <property type="project" value="UniProtKB-KW"/>
</dbReference>
<dbReference type="GO" id="GO:0007264">
    <property type="term" value="P:small GTPase-mediated signal transduction"/>
    <property type="evidence" value="ECO:0007669"/>
    <property type="project" value="TreeGrafter"/>
</dbReference>
<feature type="region of interest" description="Disordered" evidence="2">
    <location>
        <begin position="360"/>
        <end position="379"/>
    </location>
</feature>
<feature type="region of interest" description="Disordered" evidence="2">
    <location>
        <begin position="1026"/>
        <end position="1191"/>
    </location>
</feature>
<feature type="region of interest" description="Disordered" evidence="2">
    <location>
        <begin position="188"/>
        <end position="225"/>
    </location>
</feature>
<feature type="region of interest" description="Disordered" evidence="2">
    <location>
        <begin position="395"/>
        <end position="421"/>
    </location>
</feature>
<dbReference type="GO" id="GO:0005938">
    <property type="term" value="C:cell cortex"/>
    <property type="evidence" value="ECO:0007669"/>
    <property type="project" value="TreeGrafter"/>
</dbReference>
<dbReference type="GO" id="GO:0015629">
    <property type="term" value="C:actin cytoskeleton"/>
    <property type="evidence" value="ECO:0007669"/>
    <property type="project" value="TreeGrafter"/>
</dbReference>
<dbReference type="GO" id="GO:0005794">
    <property type="term" value="C:Golgi apparatus"/>
    <property type="evidence" value="ECO:0007669"/>
    <property type="project" value="TreeGrafter"/>
</dbReference>
<feature type="compositionally biased region" description="Polar residues" evidence="2">
    <location>
        <begin position="1076"/>
        <end position="1093"/>
    </location>
</feature>
<dbReference type="GO" id="GO:0005886">
    <property type="term" value="C:plasma membrane"/>
    <property type="evidence" value="ECO:0007669"/>
    <property type="project" value="TreeGrafter"/>
</dbReference>
<evidence type="ECO:0000256" key="2">
    <source>
        <dbReference type="SAM" id="MobiDB-lite"/>
    </source>
</evidence>
<proteinExistence type="predicted"/>
<evidence type="ECO:0000256" key="1">
    <source>
        <dbReference type="ARBA" id="ARBA00022468"/>
    </source>
</evidence>
<accession>A0AAV7PW99</accession>
<reference evidence="3" key="1">
    <citation type="journal article" date="2022" name="bioRxiv">
        <title>Sequencing and chromosome-scale assembly of the giantPleurodeles waltlgenome.</title>
        <authorList>
            <person name="Brown T."/>
            <person name="Elewa A."/>
            <person name="Iarovenko S."/>
            <person name="Subramanian E."/>
            <person name="Araus A.J."/>
            <person name="Petzold A."/>
            <person name="Susuki M."/>
            <person name="Suzuki K.-i.T."/>
            <person name="Hayashi T."/>
            <person name="Toyoda A."/>
            <person name="Oliveira C."/>
            <person name="Osipova E."/>
            <person name="Leigh N.D."/>
            <person name="Simon A."/>
            <person name="Yun M.H."/>
        </authorList>
    </citation>
    <scope>NUCLEOTIDE SEQUENCE</scope>
    <source>
        <strain evidence="3">20211129_DDA</strain>
        <tissue evidence="3">Liver</tissue>
    </source>
</reference>
<dbReference type="GO" id="GO:0001650">
    <property type="term" value="C:fibrillar center"/>
    <property type="evidence" value="ECO:0007669"/>
    <property type="project" value="TreeGrafter"/>
</dbReference>
<dbReference type="Proteomes" id="UP001066276">
    <property type="component" value="Chromosome 7"/>
</dbReference>
<dbReference type="GO" id="GO:0005654">
    <property type="term" value="C:nucleoplasm"/>
    <property type="evidence" value="ECO:0007669"/>
    <property type="project" value="TreeGrafter"/>
</dbReference>
<keyword evidence="4" id="KW-1185">Reference proteome</keyword>
<dbReference type="PANTHER" id="PTHR15729">
    <property type="entry name" value="CDC42 GTPASE-ACTIVATING PROTEIN"/>
    <property type="match status" value="1"/>
</dbReference>
<feature type="region of interest" description="Disordered" evidence="2">
    <location>
        <begin position="552"/>
        <end position="771"/>
    </location>
</feature>
<feature type="compositionally biased region" description="Basic residues" evidence="2">
    <location>
        <begin position="205"/>
        <end position="214"/>
    </location>
</feature>
<feature type="compositionally biased region" description="Low complexity" evidence="2">
    <location>
        <begin position="402"/>
        <end position="414"/>
    </location>
</feature>
<name>A0AAV7PW99_PLEWA</name>
<gene>
    <name evidence="3" type="ORF">NDU88_010690</name>
</gene>
<dbReference type="EMBL" id="JANPWB010000011">
    <property type="protein sequence ID" value="KAJ1132376.1"/>
    <property type="molecule type" value="Genomic_DNA"/>
</dbReference>
<feature type="compositionally biased region" description="Polar residues" evidence="2">
    <location>
        <begin position="593"/>
        <end position="602"/>
    </location>
</feature>
<feature type="compositionally biased region" description="Polar residues" evidence="2">
    <location>
        <begin position="568"/>
        <end position="580"/>
    </location>
</feature>
<feature type="compositionally biased region" description="Polar residues" evidence="2">
    <location>
        <begin position="1051"/>
        <end position="1066"/>
    </location>
</feature>
<sequence length="1368" mass="148622">MYRRRPVLEERDGWTKCFLSSSTKNDPTGSTCHMMYRAGSVKRREHVSPDCTFALLGLALQGHCALTRPKSLLVSCPSTRLLSLEEAQARCQAHVLPSGHPVQSKIVSGGSGRGGLATHDHYHTVLDFPGERRKPDAKLRKAAGGSWRMFFAMGKTPSSLQKKSRIGELFNIEECPAGGRVETVTLRSAKSEESLSSQTSSAGLHKLHRLRRPRSSSDAFPVSADPNMLPGMKSCRSCESLESEGRDSVYTVPDFSRRTSMWMDDDEMDFSPPFLEAGSLDFDPLSFQCSPPRRSLVEDSDSSPESLFGRKPVSVRKTLDENCQTSTPLGNPPKSAPVQGSEVSSPLRERLPKSFSFSRKVARALSPRGSRSPPMDISEPISITIPAKVLEMLGSKAGDGQGSSTIGTSSRGSQPTQSPPQMISMLLKSCDIQLSESCQQEIHRKLSLGEMKGQSADHTSSTAGPSKTPETDQDQHHSQSPTPVSILRHVPPPPPPKNPARLMALALAESAQRALNTPNVTQKEQSAPLTSHFRRSLSLECGETLPPGSLYSAVRSQAGGKPVGGAQLQRQQSESGLRLSSHQREKRHPQGSGPAQSQTTASHNRKVHSEAPLGGRNHDGLATNSVTHLERSAAYQGRSPVSSVAPPPGLLQNKDSLHTASNMAPPRTSENNSKSSTVQTGRVHTHQPTAPVKPPQLQQFYHAKSGSLPSSSANLPFRAVPSSRPRAPYKPSEPVGKTTLQNPADRSDGVTTKPAEQVWTGQTTRMPGLPNPNVPFLAEVRQPLKHRNSFPAYGKGTMPPQAAKPHDESPAGKQENLYYEIISDSPAYPQNPCSAPAHWGSPVRFSGFAPQPVRSGQEYLSTINASYGVIDQPWRESVFPFGPPFSTPAHDLSIPYPPHFPRQSYPPFKSQPSWQQAASRPTATRMEVPPDPEALAYQRLAATSVGAPPPSSTGQLQPFFENGKVCYKYVTPANSSAVAEVVERAPPVGLPPVAPACTPLPKVREVDEVPEPIYVNFPFFSKMATEPTKLESQQQQPIPETKPAQEIPKVQSAQPEPTKAEQTCPQARQDLPPNPGKQSDQHTQSHYGNIINSRQEEPGRPAIAHTKSRSDPGLESHQRPLLPAHQRRSAGASSETQAPTDIPHHASERMPRPQKLHQSQAAQNQLTDFGRPRWPYGTQTPPPATLWHDTNRRMPSPGLYKQMYDVLPCGNTILKFYRPPPAYWGPPGAHTLSASYSSIIPNMDYDVPIITYEPHFENVVHRPGVLPAGEAPHHDARTGDGGSTSRQGGPEAESHPENYPVLGSHCVPYGYQVYGNQASTMATAGAHYGNIERKEDGVTSGFSSGIPTGSSPLRQGPCLAPTWTRSYC</sequence>
<feature type="region of interest" description="Disordered" evidence="2">
    <location>
        <begin position="1263"/>
        <end position="1299"/>
    </location>
</feature>
<feature type="compositionally biased region" description="Polar residues" evidence="2">
    <location>
        <begin position="658"/>
        <end position="688"/>
    </location>
</feature>
<feature type="region of interest" description="Disordered" evidence="2">
    <location>
        <begin position="291"/>
        <end position="350"/>
    </location>
</feature>